<keyword evidence="4 6" id="KW-0472">Membrane</keyword>
<dbReference type="PROSITE" id="PS50850">
    <property type="entry name" value="MFS"/>
    <property type="match status" value="1"/>
</dbReference>
<accession>A0A0U1HQK0</accession>
<dbReference type="GO" id="GO:0016020">
    <property type="term" value="C:membrane"/>
    <property type="evidence" value="ECO:0007669"/>
    <property type="project" value="UniProtKB-SubCell"/>
</dbReference>
<evidence type="ECO:0000313" key="11">
    <source>
        <dbReference type="Proteomes" id="UP000042054"/>
    </source>
</evidence>
<dbReference type="InterPro" id="IPR036259">
    <property type="entry name" value="MFS_trans_sf"/>
</dbReference>
<dbReference type="InterPro" id="IPR020846">
    <property type="entry name" value="MFS_dom"/>
</dbReference>
<evidence type="ECO:0000313" key="9">
    <source>
        <dbReference type="EMBL" id="CQI88845.1"/>
    </source>
</evidence>
<reference evidence="9 11" key="2">
    <citation type="submission" date="2015-03" db="EMBL/GenBank/DDBJ databases">
        <authorList>
            <person name="Murphy D."/>
        </authorList>
    </citation>
    <scope>NUCLEOTIDE SEQUENCE [LARGE SCALE GENOMIC DNA]</scope>
    <source>
        <strain evidence="9 11">68/02</strain>
    </source>
</reference>
<evidence type="ECO:0000256" key="1">
    <source>
        <dbReference type="ARBA" id="ARBA00004141"/>
    </source>
</evidence>
<feature type="domain" description="Major facilitator superfamily (MFS) profile" evidence="7">
    <location>
        <begin position="29"/>
        <end position="420"/>
    </location>
</feature>
<feature type="transmembrane region" description="Helical" evidence="6">
    <location>
        <begin position="187"/>
        <end position="207"/>
    </location>
</feature>
<protein>
    <submittedName>
        <fullName evidence="8">Major Facilitator Superfamily protein</fullName>
    </submittedName>
    <submittedName>
        <fullName evidence="9">Major facilitator transporter</fullName>
    </submittedName>
</protein>
<evidence type="ECO:0000313" key="10">
    <source>
        <dbReference type="Proteomes" id="UP000031914"/>
    </source>
</evidence>
<dbReference type="Gene3D" id="1.20.1250.20">
    <property type="entry name" value="MFS general substrate transporter like domains"/>
    <property type="match status" value="2"/>
</dbReference>
<keyword evidence="10" id="KW-1185">Reference proteome</keyword>
<feature type="transmembrane region" description="Helical" evidence="6">
    <location>
        <begin position="306"/>
        <end position="326"/>
    </location>
</feature>
<evidence type="ECO:0000256" key="5">
    <source>
        <dbReference type="ARBA" id="ARBA00038514"/>
    </source>
</evidence>
<sequence length="420" mass="45692">MTTQDIDAQSNRVGNAVAENSPTRVRWSVPAALFACVLLAFFDKISIAALFSDAGFQQAMGIGFDPTRLGLLMSAFLFSYGFSSMLLSGIGDRLNPVKVLIGMMVVWGVLMVLMGLTRSYHTMMTLRILLGIAEGPLLPMAYAIVRQAFPQRLQARATMLWLLGTPIGAALGFPVTLFILSRFNWETTFFFMAFLTLPVMLLVLFGMRHLNVARPLKSTDPQPAIAERKQLRRELFRTPHFWMICLFNIAFLTYLWGMNGWLPSYLIEGKGIHLEHAGYLSSLPFIAMLLGEVVGAWLSDKMDRRALACFISLCGAGIGLGIVLHLQGTYSVIAAMSFSTFMWGAGAPNIFALLAKATSSRVSATAGGVFNGLGNFAGALAPVLMGALIASTGNMDNGLLFLVVMAFVGCAILLPLLKKY</sequence>
<dbReference type="KEGG" id="yro:CH64_1872"/>
<dbReference type="Proteomes" id="UP000042054">
    <property type="component" value="Unassembled WGS sequence"/>
</dbReference>
<feature type="transmembrane region" description="Helical" evidence="6">
    <location>
        <begin position="71"/>
        <end position="90"/>
    </location>
</feature>
<dbReference type="OrthoDB" id="4474610at2"/>
<dbReference type="InterPro" id="IPR050382">
    <property type="entry name" value="MFS_Na/Anion_cotransporter"/>
</dbReference>
<dbReference type="EMBL" id="CTKE01000005">
    <property type="protein sequence ID" value="CQI88845.1"/>
    <property type="molecule type" value="Genomic_DNA"/>
</dbReference>
<feature type="transmembrane region" description="Helical" evidence="6">
    <location>
        <begin position="157"/>
        <end position="181"/>
    </location>
</feature>
<feature type="transmembrane region" description="Helical" evidence="6">
    <location>
        <begin position="367"/>
        <end position="392"/>
    </location>
</feature>
<organism evidence="9 11">
    <name type="scientific">Yersinia rohdei</name>
    <dbReference type="NCBI Taxonomy" id="29485"/>
    <lineage>
        <taxon>Bacteria</taxon>
        <taxon>Pseudomonadati</taxon>
        <taxon>Pseudomonadota</taxon>
        <taxon>Gammaproteobacteria</taxon>
        <taxon>Enterobacterales</taxon>
        <taxon>Yersiniaceae</taxon>
        <taxon>Yersinia</taxon>
    </lineage>
</organism>
<dbReference type="CDD" id="cd17319">
    <property type="entry name" value="MFS_ExuT_GudP_like"/>
    <property type="match status" value="1"/>
</dbReference>
<gene>
    <name evidence="9" type="primary">gudP</name>
    <name evidence="8" type="ORF">CH64_1872</name>
    <name evidence="9" type="ORF">ERS008555_01195</name>
</gene>
<keyword evidence="3 6" id="KW-1133">Transmembrane helix</keyword>
<evidence type="ECO:0000259" key="7">
    <source>
        <dbReference type="PROSITE" id="PS50850"/>
    </source>
</evidence>
<evidence type="ECO:0000256" key="2">
    <source>
        <dbReference type="ARBA" id="ARBA00022692"/>
    </source>
</evidence>
<evidence type="ECO:0000256" key="6">
    <source>
        <dbReference type="SAM" id="Phobius"/>
    </source>
</evidence>
<feature type="transmembrane region" description="Helical" evidence="6">
    <location>
        <begin position="128"/>
        <end position="145"/>
    </location>
</feature>
<dbReference type="PANTHER" id="PTHR11662">
    <property type="entry name" value="SOLUTE CARRIER FAMILY 17"/>
    <property type="match status" value="1"/>
</dbReference>
<dbReference type="RefSeq" id="WP_004715299.1">
    <property type="nucleotide sequence ID" value="NZ_CABIHO010000038.1"/>
</dbReference>
<evidence type="ECO:0000313" key="8">
    <source>
        <dbReference type="EMBL" id="AJJ10595.1"/>
    </source>
</evidence>
<dbReference type="AlphaFoldDB" id="A0A0U1HQK0"/>
<dbReference type="STRING" id="29485.CH64_1872"/>
<dbReference type="GO" id="GO:0022857">
    <property type="term" value="F:transmembrane transporter activity"/>
    <property type="evidence" value="ECO:0007669"/>
    <property type="project" value="InterPro"/>
</dbReference>
<dbReference type="Proteomes" id="UP000031914">
    <property type="component" value="Chromosome"/>
</dbReference>
<dbReference type="Pfam" id="PF07690">
    <property type="entry name" value="MFS_1"/>
    <property type="match status" value="1"/>
</dbReference>
<feature type="transmembrane region" description="Helical" evidence="6">
    <location>
        <begin position="31"/>
        <end position="51"/>
    </location>
</feature>
<evidence type="ECO:0000256" key="3">
    <source>
        <dbReference type="ARBA" id="ARBA00022989"/>
    </source>
</evidence>
<reference evidence="8 10" key="1">
    <citation type="journal article" date="2015" name="Genome Announc.">
        <title>Thirty-Two Complete Genome Assemblies of Nine Yersinia Species, Including Y. pestis, Y. pseudotuberculosis, and Y. enterocolitica.</title>
        <authorList>
            <person name="Johnson S.L."/>
            <person name="Daligault H.E."/>
            <person name="Davenport K.W."/>
            <person name="Jaissle J."/>
            <person name="Frey K.G."/>
            <person name="Ladner J.T."/>
            <person name="Broomall S.M."/>
            <person name="Bishop-Lilly K.A."/>
            <person name="Bruce D.C."/>
            <person name="Coyne S.R."/>
            <person name="Gibbons H.S."/>
            <person name="Lo C.C."/>
            <person name="Munk A.C."/>
            <person name="Rosenzweig C.N."/>
            <person name="Koroleva G.I."/>
            <person name="Palacios G.F."/>
            <person name="Redden C.L."/>
            <person name="Xu Y."/>
            <person name="Minogue T.D."/>
            <person name="Chain P.S."/>
        </authorList>
    </citation>
    <scope>NUCLEOTIDE SEQUENCE [LARGE SCALE GENOMIC DNA]</scope>
    <source>
        <strain evidence="8 10">YRA</strain>
    </source>
</reference>
<feature type="transmembrane region" description="Helical" evidence="6">
    <location>
        <begin position="239"/>
        <end position="257"/>
    </location>
</feature>
<proteinExistence type="inferred from homology"/>
<dbReference type="SUPFAM" id="SSF103473">
    <property type="entry name" value="MFS general substrate transporter"/>
    <property type="match status" value="1"/>
</dbReference>
<feature type="transmembrane region" description="Helical" evidence="6">
    <location>
        <begin position="97"/>
        <end position="116"/>
    </location>
</feature>
<comment type="subcellular location">
    <subcellularLocation>
        <location evidence="1">Membrane</location>
        <topology evidence="1">Multi-pass membrane protein</topology>
    </subcellularLocation>
</comment>
<dbReference type="PANTHER" id="PTHR11662:SF399">
    <property type="entry name" value="FI19708P1-RELATED"/>
    <property type="match status" value="1"/>
</dbReference>
<comment type="similarity">
    <text evidence="5">Belongs to the major facilitator superfamily. Phthalate permease family.</text>
</comment>
<dbReference type="EMBL" id="CP009787">
    <property type="protein sequence ID" value="AJJ10595.1"/>
    <property type="molecule type" value="Genomic_DNA"/>
</dbReference>
<name>A0A0U1HQK0_YERRO</name>
<feature type="transmembrane region" description="Helical" evidence="6">
    <location>
        <begin position="332"/>
        <end position="355"/>
    </location>
</feature>
<evidence type="ECO:0000256" key="4">
    <source>
        <dbReference type="ARBA" id="ARBA00023136"/>
    </source>
</evidence>
<feature type="transmembrane region" description="Helical" evidence="6">
    <location>
        <begin position="277"/>
        <end position="299"/>
    </location>
</feature>
<keyword evidence="2 6" id="KW-0812">Transmembrane</keyword>
<dbReference type="InterPro" id="IPR011701">
    <property type="entry name" value="MFS"/>
</dbReference>
<feature type="transmembrane region" description="Helical" evidence="6">
    <location>
        <begin position="398"/>
        <end position="417"/>
    </location>
</feature>
<dbReference type="GeneID" id="45567174"/>